<dbReference type="PRINTS" id="PR00417">
    <property type="entry name" value="PRTPISMRASEI"/>
</dbReference>
<dbReference type="InterPro" id="IPR013825">
    <property type="entry name" value="Topo_IA_cen_sub2"/>
</dbReference>
<dbReference type="CDD" id="cd00186">
    <property type="entry name" value="TOP1Ac"/>
    <property type="match status" value="1"/>
</dbReference>
<evidence type="ECO:0000256" key="9">
    <source>
        <dbReference type="ARBA" id="ARBA00023235"/>
    </source>
</evidence>
<dbReference type="InterPro" id="IPR013497">
    <property type="entry name" value="Topo_IA_cen"/>
</dbReference>
<dbReference type="InterPro" id="IPR023406">
    <property type="entry name" value="Topo_IA_AS"/>
</dbReference>
<dbReference type="SMART" id="SM00436">
    <property type="entry name" value="TOP1Bc"/>
    <property type="match status" value="1"/>
</dbReference>
<keyword evidence="5" id="KW-0862">Zinc</keyword>
<protein>
    <recommendedName>
        <fullName evidence="10">DNA topoisomerase 1</fullName>
        <ecNumber evidence="10">5.6.2.1</ecNumber>
    </recommendedName>
    <alternativeName>
        <fullName evidence="10">DNA topoisomerase I</fullName>
    </alternativeName>
</protein>
<comment type="catalytic activity">
    <reaction evidence="1 10">
        <text>ATP-independent breakage of single-stranded DNA, followed by passage and rejoining.</text>
        <dbReference type="EC" id="5.6.2.1"/>
    </reaction>
</comment>
<dbReference type="PANTHER" id="PTHR42785">
    <property type="entry name" value="DNA TOPOISOMERASE, TYPE IA, CORE"/>
    <property type="match status" value="1"/>
</dbReference>
<comment type="function">
    <text evidence="10">Releases the supercoiling and torsional tension of DNA, which is introduced during the DNA replication and transcription, by transiently cleaving and rejoining one strand of the DNA duplex. Introduces a single-strand break via transesterification at a target site in duplex DNA. The scissile phosphodiester is attacked by the catalytic tyrosine of the enzyme, resulting in the formation of a DNA-(5'-phosphotyrosyl)-enzyme intermediate and the expulsion of a 3'-OH DNA strand. The free DNA strand then undergoes passage around the unbroken strand, thus removing DNA supercoils. Finally, in the religation step, the DNA 3'-OH attacks the covalent intermediate to expel the active-site tyrosine and restore the DNA phosphodiester backbone.</text>
</comment>
<dbReference type="Proteomes" id="UP000176511">
    <property type="component" value="Unassembled WGS sequence"/>
</dbReference>
<name>A0A1F6DI56_9BACT</name>
<dbReference type="EC" id="5.6.2.1" evidence="10"/>
<dbReference type="InterPro" id="IPR005733">
    <property type="entry name" value="TopoI_bac-type"/>
</dbReference>
<evidence type="ECO:0000256" key="8">
    <source>
        <dbReference type="ARBA" id="ARBA00023125"/>
    </source>
</evidence>
<dbReference type="Gene3D" id="2.70.20.10">
    <property type="entry name" value="Topoisomerase I, domain 3"/>
    <property type="match status" value="1"/>
</dbReference>
<dbReference type="InterPro" id="IPR013826">
    <property type="entry name" value="Topo_IA_cen_sub3"/>
</dbReference>
<sequence>MTTLVIVESPAKAKTIEKYLGPGFMVRSSIGHVRDLPKSEKEAIDIPAGFVPQYVVSPGKQKVISELRTLAKKADKVILAADPDREGEAIAWHVAELLKDAQPNMERVTFNEITKPAIEEAMQHPRGVDMQMKAAQEARRVLDRLVGYDLSGIIWKKVRYGLSAGRVQSPALRILMEREREIRAFIPETFYVLTADVQSANAGNFIVTCVEEPRDLKEAERILDAARTKKWSVQKVSETEAKRAPYAPFITSTLQQVASTRLGFASSRTMRAAQKLYEQGHITYMRTDSTNLSKIALGQILGFVEKEYGEKYVQSRTFKTKSKNAQEAHEAVRPTNITKESAGLTGDEQELYKLIRARTIASQMADAKILRTKIVTNVSGATIPDFTVNGSQVVFDGWLKADPRARGEDTEVPSVSSGDALSLIKADSETKQTQPPSRYTEAGLIKELEKRGIGRPSTYASIIQTLVDREYVLKEGRTLMPTDTGDVVSSFLEEHFPTYISDTFTADMEDKLDDIANGEREYVKTLSEFYTPFRAAVDAKQDIPKATTLGDSEFPCPKCGAAMVVKLGKNGKFLSCSTYPDCDGARMIDGSEIKASEPIGFHPETGEAIYLLSGKFGPYVQQGEMPELPKGRSKAALEARKNIVMPKRASVPKGKKVSEVTFDDALHYLVLPRTLGAHAETGLEIVANIGRFGPYLAYNGEFRSLKKGDDPYTITLERAVEILATPKPGRKGESVVKDLGLHPRTKKPVIVYESKSGRFLRRGLKRFNIPSEVNMDTFTLEDALAYMSVK</sequence>
<dbReference type="AlphaFoldDB" id="A0A1F6DI56"/>
<gene>
    <name evidence="10" type="primary">topA</name>
    <name evidence="13" type="ORF">A3C87_03025</name>
</gene>
<dbReference type="InterPro" id="IPR028612">
    <property type="entry name" value="Topoisom_1_IA"/>
</dbReference>
<proteinExistence type="inferred from homology"/>
<feature type="site" description="Interaction with DNA" evidence="10">
    <location>
        <position position="139"/>
    </location>
</feature>
<dbReference type="Pfam" id="PF01131">
    <property type="entry name" value="Topoisom_bac"/>
    <property type="match status" value="1"/>
</dbReference>
<evidence type="ECO:0000256" key="6">
    <source>
        <dbReference type="ARBA" id="ARBA00022842"/>
    </source>
</evidence>
<comment type="similarity">
    <text evidence="2 10">Belongs to the type IA topoisomerase family.</text>
</comment>
<dbReference type="Pfam" id="PF13368">
    <property type="entry name" value="Toprim_C_rpt"/>
    <property type="match status" value="1"/>
</dbReference>
<feature type="active site" description="O-(5'-phospho-DNA)-tyrosine intermediate" evidence="10">
    <location>
        <position position="284"/>
    </location>
</feature>
<feature type="site" description="Interaction with DNA" evidence="10">
    <location>
        <position position="140"/>
    </location>
</feature>
<evidence type="ECO:0000256" key="1">
    <source>
        <dbReference type="ARBA" id="ARBA00000213"/>
    </source>
</evidence>
<dbReference type="Gene3D" id="1.10.460.10">
    <property type="entry name" value="Topoisomerase I, domain 2"/>
    <property type="match status" value="1"/>
</dbReference>
<keyword evidence="7 10" id="KW-0799">Topoisomerase</keyword>
<dbReference type="HAMAP" id="MF_00952">
    <property type="entry name" value="Topoisom_1_prok"/>
    <property type="match status" value="1"/>
</dbReference>
<evidence type="ECO:0000259" key="12">
    <source>
        <dbReference type="PROSITE" id="PS52039"/>
    </source>
</evidence>
<evidence type="ECO:0000259" key="11">
    <source>
        <dbReference type="PROSITE" id="PS50880"/>
    </source>
</evidence>
<dbReference type="STRING" id="1798491.A3C87_03025"/>
<feature type="site" description="Interaction with DNA" evidence="10">
    <location>
        <position position="469"/>
    </location>
</feature>
<comment type="subunit">
    <text evidence="10">Monomer.</text>
</comment>
<feature type="site" description="Interaction with DNA" evidence="10">
    <location>
        <position position="32"/>
    </location>
</feature>
<dbReference type="InterPro" id="IPR013498">
    <property type="entry name" value="Topo_IA_Znf"/>
</dbReference>
<organism evidence="13 14">
    <name type="scientific">Candidatus Kaiserbacteria bacterium RIFCSPHIGHO2_02_FULL_49_34</name>
    <dbReference type="NCBI Taxonomy" id="1798491"/>
    <lineage>
        <taxon>Bacteria</taxon>
        <taxon>Candidatus Kaiseribacteriota</taxon>
    </lineage>
</organism>
<reference evidence="13 14" key="1">
    <citation type="journal article" date="2016" name="Nat. Commun.">
        <title>Thousands of microbial genomes shed light on interconnected biogeochemical processes in an aquifer system.</title>
        <authorList>
            <person name="Anantharaman K."/>
            <person name="Brown C.T."/>
            <person name="Hug L.A."/>
            <person name="Sharon I."/>
            <person name="Castelle C.J."/>
            <person name="Probst A.J."/>
            <person name="Thomas B.C."/>
            <person name="Singh A."/>
            <person name="Wilkins M.J."/>
            <person name="Karaoz U."/>
            <person name="Brodie E.L."/>
            <person name="Williams K.H."/>
            <person name="Hubbard S.S."/>
            <person name="Banfield J.F."/>
        </authorList>
    </citation>
    <scope>NUCLEOTIDE SEQUENCE [LARGE SCALE GENOMIC DNA]</scope>
</reference>
<feature type="site" description="Interaction with DNA" evidence="10">
    <location>
        <position position="286"/>
    </location>
</feature>
<dbReference type="GO" id="GO:0003917">
    <property type="term" value="F:DNA topoisomerase type I (single strand cut, ATP-independent) activity"/>
    <property type="evidence" value="ECO:0007669"/>
    <property type="project" value="UniProtKB-UniRule"/>
</dbReference>
<keyword evidence="8 10" id="KW-0238">DNA-binding</keyword>
<dbReference type="SUPFAM" id="SSF56712">
    <property type="entry name" value="Prokaryotic type I DNA topoisomerase"/>
    <property type="match status" value="1"/>
</dbReference>
<dbReference type="NCBIfam" id="TIGR01051">
    <property type="entry name" value="topA_bact"/>
    <property type="match status" value="1"/>
</dbReference>
<evidence type="ECO:0000256" key="10">
    <source>
        <dbReference type="HAMAP-Rule" id="MF_00952"/>
    </source>
</evidence>
<feature type="site" description="Interaction with DNA" evidence="10">
    <location>
        <position position="148"/>
    </location>
</feature>
<dbReference type="InterPro" id="IPR034149">
    <property type="entry name" value="TOPRIM_TopoI"/>
</dbReference>
<evidence type="ECO:0000313" key="13">
    <source>
        <dbReference type="EMBL" id="OGG61098.1"/>
    </source>
</evidence>
<dbReference type="SMART" id="SM00437">
    <property type="entry name" value="TOP1Ac"/>
    <property type="match status" value="1"/>
</dbReference>
<comment type="caution">
    <text evidence="13">The sequence shown here is derived from an EMBL/GenBank/DDBJ whole genome shotgun (WGS) entry which is preliminary data.</text>
</comment>
<dbReference type="InterPro" id="IPR000380">
    <property type="entry name" value="Topo_IA"/>
</dbReference>
<keyword evidence="4" id="KW-0863">Zinc-finger</keyword>
<dbReference type="GO" id="GO:0008270">
    <property type="term" value="F:zinc ion binding"/>
    <property type="evidence" value="ECO:0007669"/>
    <property type="project" value="UniProtKB-KW"/>
</dbReference>
<dbReference type="InterPro" id="IPR013824">
    <property type="entry name" value="Topo_IA_cen_sub1"/>
</dbReference>
<dbReference type="PROSITE" id="PS00396">
    <property type="entry name" value="TOPO_IA_1"/>
    <property type="match status" value="1"/>
</dbReference>
<dbReference type="Gene3D" id="3.40.50.140">
    <property type="match status" value="1"/>
</dbReference>
<evidence type="ECO:0000256" key="4">
    <source>
        <dbReference type="ARBA" id="ARBA00022771"/>
    </source>
</evidence>
<evidence type="ECO:0000256" key="3">
    <source>
        <dbReference type="ARBA" id="ARBA00022723"/>
    </source>
</evidence>
<dbReference type="GO" id="GO:0003677">
    <property type="term" value="F:DNA binding"/>
    <property type="evidence" value="ECO:0007669"/>
    <property type="project" value="UniProtKB-KW"/>
</dbReference>
<dbReference type="Pfam" id="PF01396">
    <property type="entry name" value="Zn_ribbon_Top1"/>
    <property type="match status" value="1"/>
</dbReference>
<dbReference type="GO" id="GO:0005694">
    <property type="term" value="C:chromosome"/>
    <property type="evidence" value="ECO:0007669"/>
    <property type="project" value="InterPro"/>
</dbReference>
<accession>A0A1F6DI56</accession>
<evidence type="ECO:0000256" key="7">
    <source>
        <dbReference type="ARBA" id="ARBA00023029"/>
    </source>
</evidence>
<dbReference type="PROSITE" id="PS50880">
    <property type="entry name" value="TOPRIM"/>
    <property type="match status" value="1"/>
</dbReference>
<keyword evidence="3" id="KW-0479">Metal-binding</keyword>
<dbReference type="SMART" id="SM00493">
    <property type="entry name" value="TOPRIM"/>
    <property type="match status" value="1"/>
</dbReference>
<evidence type="ECO:0000256" key="2">
    <source>
        <dbReference type="ARBA" id="ARBA00009446"/>
    </source>
</evidence>
<keyword evidence="9 10" id="KW-0413">Isomerase</keyword>
<evidence type="ECO:0000313" key="14">
    <source>
        <dbReference type="Proteomes" id="UP000176511"/>
    </source>
</evidence>
<dbReference type="EMBL" id="MFLE01000025">
    <property type="protein sequence ID" value="OGG61098.1"/>
    <property type="molecule type" value="Genomic_DNA"/>
</dbReference>
<dbReference type="Gene3D" id="3.30.65.10">
    <property type="entry name" value="Bacterial Topoisomerase I, domain 1"/>
    <property type="match status" value="1"/>
</dbReference>
<dbReference type="InterPro" id="IPR023405">
    <property type="entry name" value="Topo_IA_core_domain"/>
</dbReference>
<dbReference type="GO" id="GO:0006265">
    <property type="term" value="P:DNA topological change"/>
    <property type="evidence" value="ECO:0007669"/>
    <property type="project" value="UniProtKB-UniRule"/>
</dbReference>
<dbReference type="Pfam" id="PF01751">
    <property type="entry name" value="Toprim"/>
    <property type="match status" value="1"/>
</dbReference>
<dbReference type="InterPro" id="IPR003602">
    <property type="entry name" value="Topo_IA_DNA-bd_dom"/>
</dbReference>
<dbReference type="InterPro" id="IPR025589">
    <property type="entry name" value="Toprim_C_rpt"/>
</dbReference>
<feature type="domain" description="Toprim" evidence="11">
    <location>
        <begin position="2"/>
        <end position="113"/>
    </location>
</feature>
<dbReference type="InterPro" id="IPR003601">
    <property type="entry name" value="Topo_IA_2"/>
</dbReference>
<feature type="region of interest" description="Interaction with DNA" evidence="10">
    <location>
        <begin position="163"/>
        <end position="168"/>
    </location>
</feature>
<dbReference type="PROSITE" id="PS52039">
    <property type="entry name" value="TOPO_IA_2"/>
    <property type="match status" value="1"/>
</dbReference>
<feature type="domain" description="Topo IA-type catalytic" evidence="12">
    <location>
        <begin position="129"/>
        <end position="537"/>
    </location>
</feature>
<feature type="site" description="Interaction with DNA" evidence="10">
    <location>
        <position position="143"/>
    </location>
</feature>
<dbReference type="InterPro" id="IPR006171">
    <property type="entry name" value="TOPRIM_dom"/>
</dbReference>
<evidence type="ECO:0000256" key="5">
    <source>
        <dbReference type="ARBA" id="ARBA00022833"/>
    </source>
</evidence>
<dbReference type="CDD" id="cd03363">
    <property type="entry name" value="TOPRIM_TopoIA_TopoI"/>
    <property type="match status" value="1"/>
</dbReference>
<keyword evidence="6" id="KW-0460">Magnesium</keyword>
<feature type="site" description="Interaction with DNA" evidence="10">
    <location>
        <position position="155"/>
    </location>
</feature>
<dbReference type="SUPFAM" id="SSF57783">
    <property type="entry name" value="Zinc beta-ribbon"/>
    <property type="match status" value="1"/>
</dbReference>
<dbReference type="PANTHER" id="PTHR42785:SF1">
    <property type="entry name" value="DNA TOPOISOMERASE"/>
    <property type="match status" value="1"/>
</dbReference>
<dbReference type="Gene3D" id="1.10.290.10">
    <property type="entry name" value="Topoisomerase I, domain 4"/>
    <property type="match status" value="1"/>
</dbReference>